<evidence type="ECO:0000313" key="3">
    <source>
        <dbReference type="Proteomes" id="UP000324241"/>
    </source>
</evidence>
<dbReference type="GeneID" id="54327083"/>
<gene>
    <name evidence="2" type="ORF">ATNIH1004_004381</name>
</gene>
<comment type="caution">
    <text evidence="2">The sequence shown here is derived from an EMBL/GenBank/DDBJ whole genome shotgun (WGS) entry which is preliminary data.</text>
</comment>
<proteinExistence type="predicted"/>
<dbReference type="Proteomes" id="UP000324241">
    <property type="component" value="Unassembled WGS sequence"/>
</dbReference>
<protein>
    <submittedName>
        <fullName evidence="2">Uncharacterized protein</fullName>
    </submittedName>
</protein>
<accession>A0A5M9MRF5</accession>
<sequence length="117" mass="12604">MKLNLGLLLLAAQNTAVLSAITTAINPREVERIDTVENVDVLLSPEKGKCWTRSPWGCSKKGWCWKQCANGGQWCWVALDQGNGPWKSCQVAEDCNPANDLKSDCGQGGCKACGCSC</sequence>
<name>A0A5M9MRF5_9EURO</name>
<evidence type="ECO:0000313" key="2">
    <source>
        <dbReference type="EMBL" id="KAA8648496.1"/>
    </source>
</evidence>
<feature type="chain" id="PRO_5024370871" evidence="1">
    <location>
        <begin position="20"/>
        <end position="117"/>
    </location>
</feature>
<dbReference type="VEuPathDB" id="FungiDB:EYZ11_002016"/>
<organism evidence="2 3">
    <name type="scientific">Aspergillus tanneri</name>
    <dbReference type="NCBI Taxonomy" id="1220188"/>
    <lineage>
        <taxon>Eukaryota</taxon>
        <taxon>Fungi</taxon>
        <taxon>Dikarya</taxon>
        <taxon>Ascomycota</taxon>
        <taxon>Pezizomycotina</taxon>
        <taxon>Eurotiomycetes</taxon>
        <taxon>Eurotiomycetidae</taxon>
        <taxon>Eurotiales</taxon>
        <taxon>Aspergillaceae</taxon>
        <taxon>Aspergillus</taxon>
        <taxon>Aspergillus subgen. Circumdati</taxon>
    </lineage>
</organism>
<feature type="signal peptide" evidence="1">
    <location>
        <begin position="1"/>
        <end position="19"/>
    </location>
</feature>
<dbReference type="OrthoDB" id="3660930at2759"/>
<dbReference type="AlphaFoldDB" id="A0A5M9MRF5"/>
<reference evidence="2 3" key="1">
    <citation type="submission" date="2019-08" db="EMBL/GenBank/DDBJ databases">
        <title>The genome sequence of a newly discovered highly antifungal drug resistant Aspergillus species, Aspergillus tanneri NIH 1004.</title>
        <authorList>
            <person name="Mounaud S."/>
            <person name="Singh I."/>
            <person name="Joardar V."/>
            <person name="Pakala S."/>
            <person name="Pakala S."/>
            <person name="Venepally P."/>
            <person name="Chung J.K."/>
            <person name="Losada L."/>
            <person name="Nierman W.C."/>
        </authorList>
    </citation>
    <scope>NUCLEOTIDE SEQUENCE [LARGE SCALE GENOMIC DNA]</scope>
    <source>
        <strain evidence="2 3">NIH1004</strain>
    </source>
</reference>
<dbReference type="EMBL" id="QUQM01000003">
    <property type="protein sequence ID" value="KAA8648496.1"/>
    <property type="molecule type" value="Genomic_DNA"/>
</dbReference>
<evidence type="ECO:0000256" key="1">
    <source>
        <dbReference type="SAM" id="SignalP"/>
    </source>
</evidence>
<keyword evidence="1" id="KW-0732">Signal</keyword>
<dbReference type="RefSeq" id="XP_033427857.1">
    <property type="nucleotide sequence ID" value="XM_033569051.1"/>
</dbReference>